<dbReference type="Gene3D" id="2.60.120.10">
    <property type="entry name" value="Jelly Rolls"/>
    <property type="match status" value="1"/>
</dbReference>
<dbReference type="InterPro" id="IPR013096">
    <property type="entry name" value="Cupin_2"/>
</dbReference>
<name>A0ABW4ZAZ6_9BACT</name>
<dbReference type="PANTHER" id="PTHR46797:SF1">
    <property type="entry name" value="METHYLPHOSPHONATE SYNTHASE"/>
    <property type="match status" value="1"/>
</dbReference>
<gene>
    <name evidence="3" type="ORF">ACFSW8_09065</name>
</gene>
<dbReference type="SUPFAM" id="SSF47413">
    <property type="entry name" value="lambda repressor-like DNA-binding domains"/>
    <property type="match status" value="1"/>
</dbReference>
<dbReference type="InterPro" id="IPR001387">
    <property type="entry name" value="Cro/C1-type_HTH"/>
</dbReference>
<dbReference type="InterPro" id="IPR014710">
    <property type="entry name" value="RmlC-like_jellyroll"/>
</dbReference>
<dbReference type="RefSeq" id="WP_377087416.1">
    <property type="nucleotide sequence ID" value="NZ_JBHSJL010000014.1"/>
</dbReference>
<dbReference type="InterPro" id="IPR050807">
    <property type="entry name" value="TransReg_Diox_bact_type"/>
</dbReference>
<dbReference type="Proteomes" id="UP001597389">
    <property type="component" value="Unassembled WGS sequence"/>
</dbReference>
<dbReference type="InterPro" id="IPR010982">
    <property type="entry name" value="Lambda_DNA-bd_dom_sf"/>
</dbReference>
<dbReference type="SUPFAM" id="SSF51182">
    <property type="entry name" value="RmlC-like cupins"/>
    <property type="match status" value="1"/>
</dbReference>
<dbReference type="Pfam" id="PF07883">
    <property type="entry name" value="Cupin_2"/>
    <property type="match status" value="1"/>
</dbReference>
<comment type="caution">
    <text evidence="3">The sequence shown here is derived from an EMBL/GenBank/DDBJ whole genome shotgun (WGS) entry which is preliminary data.</text>
</comment>
<keyword evidence="1" id="KW-0238">DNA-binding</keyword>
<evidence type="ECO:0000256" key="1">
    <source>
        <dbReference type="ARBA" id="ARBA00023125"/>
    </source>
</evidence>
<dbReference type="Pfam" id="PF01381">
    <property type="entry name" value="HTH_3"/>
    <property type="match status" value="1"/>
</dbReference>
<dbReference type="PANTHER" id="PTHR46797">
    <property type="entry name" value="HTH-TYPE TRANSCRIPTIONAL REGULATOR"/>
    <property type="match status" value="1"/>
</dbReference>
<dbReference type="CDD" id="cd02209">
    <property type="entry name" value="cupin_XRE_C"/>
    <property type="match status" value="1"/>
</dbReference>
<reference evidence="4" key="1">
    <citation type="journal article" date="2019" name="Int. J. Syst. Evol. Microbiol.">
        <title>The Global Catalogue of Microorganisms (GCM) 10K type strain sequencing project: providing services to taxonomists for standard genome sequencing and annotation.</title>
        <authorList>
            <consortium name="The Broad Institute Genomics Platform"/>
            <consortium name="The Broad Institute Genome Sequencing Center for Infectious Disease"/>
            <person name="Wu L."/>
            <person name="Ma J."/>
        </authorList>
    </citation>
    <scope>NUCLEOTIDE SEQUENCE [LARGE SCALE GENOMIC DNA]</scope>
    <source>
        <strain evidence="4">CCUG 57942</strain>
    </source>
</reference>
<dbReference type="Gene3D" id="1.10.260.40">
    <property type="entry name" value="lambda repressor-like DNA-binding domains"/>
    <property type="match status" value="1"/>
</dbReference>
<sequence>MVNLVELATRVKSARKERGYTLDELAKRADIGKGMLSKVENFRVTPSLPTIIKVAAALEIPLEKLFEGLDKKTEAKVVRKGESKAVDRDSEHSSIAYFDLAHPRPNRKMDPFELSIPPGGGREQPMSHEGEEFLRVLEGTVHLRIDEREHEMHAGDSIYFDAEVPHCLQNPTEEEARVLCVFLERS</sequence>
<accession>A0ABW4ZAZ6</accession>
<organism evidence="3 4">
    <name type="scientific">Rubritalea tangerina</name>
    <dbReference type="NCBI Taxonomy" id="430798"/>
    <lineage>
        <taxon>Bacteria</taxon>
        <taxon>Pseudomonadati</taxon>
        <taxon>Verrucomicrobiota</taxon>
        <taxon>Verrucomicrobiia</taxon>
        <taxon>Verrucomicrobiales</taxon>
        <taxon>Rubritaleaceae</taxon>
        <taxon>Rubritalea</taxon>
    </lineage>
</organism>
<evidence type="ECO:0000313" key="4">
    <source>
        <dbReference type="Proteomes" id="UP001597389"/>
    </source>
</evidence>
<evidence type="ECO:0000259" key="2">
    <source>
        <dbReference type="PROSITE" id="PS50943"/>
    </source>
</evidence>
<evidence type="ECO:0000313" key="3">
    <source>
        <dbReference type="EMBL" id="MFD2159047.1"/>
    </source>
</evidence>
<dbReference type="SMART" id="SM00530">
    <property type="entry name" value="HTH_XRE"/>
    <property type="match status" value="1"/>
</dbReference>
<protein>
    <submittedName>
        <fullName evidence="3">Helix-turn-helix domain-containing protein</fullName>
    </submittedName>
</protein>
<dbReference type="EMBL" id="JBHUJB010000035">
    <property type="protein sequence ID" value="MFD2159047.1"/>
    <property type="molecule type" value="Genomic_DNA"/>
</dbReference>
<feature type="domain" description="HTH cro/C1-type" evidence="2">
    <location>
        <begin position="11"/>
        <end position="65"/>
    </location>
</feature>
<dbReference type="CDD" id="cd00093">
    <property type="entry name" value="HTH_XRE"/>
    <property type="match status" value="1"/>
</dbReference>
<proteinExistence type="predicted"/>
<dbReference type="PROSITE" id="PS50943">
    <property type="entry name" value="HTH_CROC1"/>
    <property type="match status" value="1"/>
</dbReference>
<keyword evidence="4" id="KW-1185">Reference proteome</keyword>
<dbReference type="InterPro" id="IPR011051">
    <property type="entry name" value="RmlC_Cupin_sf"/>
</dbReference>